<sequence>MYETPDKEKDMYKIPLLKQSRLRKRHVRGSIIEVTHKLR</sequence>
<reference evidence="1 2" key="1">
    <citation type="journal article" date="2021" name="Commun. Biol.">
        <title>The genome of Shorea leprosula (Dipterocarpaceae) highlights the ecological relevance of drought in aseasonal tropical rainforests.</title>
        <authorList>
            <person name="Ng K.K.S."/>
            <person name="Kobayashi M.J."/>
            <person name="Fawcett J.A."/>
            <person name="Hatakeyama M."/>
            <person name="Paape T."/>
            <person name="Ng C.H."/>
            <person name="Ang C.C."/>
            <person name="Tnah L.H."/>
            <person name="Lee C.T."/>
            <person name="Nishiyama T."/>
            <person name="Sese J."/>
            <person name="O'Brien M.J."/>
            <person name="Copetti D."/>
            <person name="Mohd Noor M.I."/>
            <person name="Ong R.C."/>
            <person name="Putra M."/>
            <person name="Sireger I.Z."/>
            <person name="Indrioko S."/>
            <person name="Kosugi Y."/>
            <person name="Izuno A."/>
            <person name="Isagi Y."/>
            <person name="Lee S.L."/>
            <person name="Shimizu K.K."/>
        </authorList>
    </citation>
    <scope>NUCLEOTIDE SEQUENCE [LARGE SCALE GENOMIC DNA]</scope>
    <source>
        <strain evidence="1">214</strain>
    </source>
</reference>
<dbReference type="AlphaFoldDB" id="A0AAV5LTY0"/>
<organism evidence="1 2">
    <name type="scientific">Rubroshorea leprosula</name>
    <dbReference type="NCBI Taxonomy" id="152421"/>
    <lineage>
        <taxon>Eukaryota</taxon>
        <taxon>Viridiplantae</taxon>
        <taxon>Streptophyta</taxon>
        <taxon>Embryophyta</taxon>
        <taxon>Tracheophyta</taxon>
        <taxon>Spermatophyta</taxon>
        <taxon>Magnoliopsida</taxon>
        <taxon>eudicotyledons</taxon>
        <taxon>Gunneridae</taxon>
        <taxon>Pentapetalae</taxon>
        <taxon>rosids</taxon>
        <taxon>malvids</taxon>
        <taxon>Malvales</taxon>
        <taxon>Dipterocarpaceae</taxon>
        <taxon>Rubroshorea</taxon>
    </lineage>
</organism>
<dbReference type="Proteomes" id="UP001054252">
    <property type="component" value="Unassembled WGS sequence"/>
</dbReference>
<dbReference type="EMBL" id="BPVZ01000139">
    <property type="protein sequence ID" value="GKV40203.1"/>
    <property type="molecule type" value="Genomic_DNA"/>
</dbReference>
<evidence type="ECO:0000313" key="2">
    <source>
        <dbReference type="Proteomes" id="UP001054252"/>
    </source>
</evidence>
<evidence type="ECO:0000313" key="1">
    <source>
        <dbReference type="EMBL" id="GKV40203.1"/>
    </source>
</evidence>
<proteinExistence type="predicted"/>
<protein>
    <submittedName>
        <fullName evidence="1">Uncharacterized protein</fullName>
    </submittedName>
</protein>
<name>A0AAV5LTY0_9ROSI</name>
<accession>A0AAV5LTY0</accession>
<gene>
    <name evidence="1" type="ORF">SLEP1_g47871</name>
</gene>
<comment type="caution">
    <text evidence="1">The sequence shown here is derived from an EMBL/GenBank/DDBJ whole genome shotgun (WGS) entry which is preliminary data.</text>
</comment>
<keyword evidence="2" id="KW-1185">Reference proteome</keyword>